<evidence type="ECO:0000256" key="2">
    <source>
        <dbReference type="ARBA" id="ARBA00004496"/>
    </source>
</evidence>
<dbReference type="PANTHER" id="PTHR43090:SF2">
    <property type="entry name" value="1-(5-PHOSPHORIBOSYL)-5-[(5-PHOSPHORIBOSYLAMINO)METHYLIDENEAMINO] IMIDAZOLE-4-CARBOXAMIDE ISOMERASE"/>
    <property type="match status" value="1"/>
</dbReference>
<dbReference type="HAMAP" id="MF_01014">
    <property type="entry name" value="HisA"/>
    <property type="match status" value="1"/>
</dbReference>
<dbReference type="AlphaFoldDB" id="A0A8D6UA75"/>
<evidence type="ECO:0000256" key="13">
    <source>
        <dbReference type="RuleBase" id="RU003657"/>
    </source>
</evidence>
<gene>
    <name evidence="12 15" type="primary">hisA</name>
    <name evidence="15" type="ORF">STHERMO_1304</name>
</gene>
<dbReference type="NCBIfam" id="TIGR00007">
    <property type="entry name" value="1-(5-phosphoribosyl)-5-[(5-phosphoribosylamino)methylideneamino]imidazole-4-carboxamide isomerase"/>
    <property type="match status" value="1"/>
</dbReference>
<comment type="pathway">
    <text evidence="3 12 14">Amino-acid biosynthesis; L-histidine biosynthesis; L-histidine from 5-phospho-alpha-D-ribose 1-diphosphate: step 4/9.</text>
</comment>
<feature type="active site" description="Proton donor" evidence="12">
    <location>
        <position position="134"/>
    </location>
</feature>
<dbReference type="GO" id="GO:0000162">
    <property type="term" value="P:L-tryptophan biosynthetic process"/>
    <property type="evidence" value="ECO:0007669"/>
    <property type="project" value="TreeGrafter"/>
</dbReference>
<evidence type="ECO:0000313" key="16">
    <source>
        <dbReference type="Proteomes" id="UP000509791"/>
    </source>
</evidence>
<evidence type="ECO:0000256" key="7">
    <source>
        <dbReference type="ARBA" id="ARBA00022490"/>
    </source>
</evidence>
<dbReference type="GO" id="GO:0003949">
    <property type="term" value="F:1-(5-phosphoribosyl)-5-[(5-phosphoribosylamino)methylideneamino]imidazole-4-carboxamide isomerase activity"/>
    <property type="evidence" value="ECO:0007669"/>
    <property type="project" value="UniProtKB-UniRule"/>
</dbReference>
<dbReference type="InterPro" id="IPR011060">
    <property type="entry name" value="RibuloseP-bd_barrel"/>
</dbReference>
<proteinExistence type="inferred from homology"/>
<dbReference type="Pfam" id="PF00977">
    <property type="entry name" value="His_biosynth"/>
    <property type="match status" value="1"/>
</dbReference>
<dbReference type="InterPro" id="IPR006063">
    <property type="entry name" value="HisA_bact_arch"/>
</dbReference>
<accession>A0A8D6UA75</accession>
<dbReference type="EC" id="5.3.1.16" evidence="5 12"/>
<organism evidence="15 16">
    <name type="scientific">Streptococcus thermophilus</name>
    <dbReference type="NCBI Taxonomy" id="1308"/>
    <lineage>
        <taxon>Bacteria</taxon>
        <taxon>Bacillati</taxon>
        <taxon>Bacillota</taxon>
        <taxon>Bacilli</taxon>
        <taxon>Lactobacillales</taxon>
        <taxon>Streptococcaceae</taxon>
        <taxon>Streptococcus</taxon>
    </lineage>
</organism>
<feature type="active site" description="Proton acceptor" evidence="12">
    <location>
        <position position="12"/>
    </location>
</feature>
<dbReference type="InterPro" id="IPR044524">
    <property type="entry name" value="Isoase_HisA-like"/>
</dbReference>
<evidence type="ECO:0000256" key="14">
    <source>
        <dbReference type="RuleBase" id="RU003658"/>
    </source>
</evidence>
<evidence type="ECO:0000256" key="9">
    <source>
        <dbReference type="ARBA" id="ARBA00023102"/>
    </source>
</evidence>
<evidence type="ECO:0000313" key="15">
    <source>
        <dbReference type="EMBL" id="CAD0152585.1"/>
    </source>
</evidence>
<dbReference type="CDD" id="cd04732">
    <property type="entry name" value="HisA"/>
    <property type="match status" value="1"/>
</dbReference>
<reference evidence="15 16" key="1">
    <citation type="submission" date="2020-06" db="EMBL/GenBank/DDBJ databases">
        <authorList>
            <person name="Chuat V."/>
        </authorList>
    </citation>
    <scope>NUCLEOTIDE SEQUENCE [LARGE SCALE GENOMIC DNA]</scope>
    <source>
        <strain evidence="15">STH_CIRM_998</strain>
    </source>
</reference>
<keyword evidence="9 12" id="KW-0368">Histidine biosynthesis</keyword>
<dbReference type="UniPathway" id="UPA00031">
    <property type="reaction ID" value="UER00009"/>
</dbReference>
<keyword evidence="10 12" id="KW-0413">Isomerase</keyword>
<name>A0A8D6UA75_STRTR</name>
<evidence type="ECO:0000256" key="3">
    <source>
        <dbReference type="ARBA" id="ARBA00005133"/>
    </source>
</evidence>
<dbReference type="GO" id="GO:0005737">
    <property type="term" value="C:cytoplasm"/>
    <property type="evidence" value="ECO:0007669"/>
    <property type="project" value="UniProtKB-SubCell"/>
</dbReference>
<comment type="catalytic activity">
    <reaction evidence="1 12 14">
        <text>1-(5-phospho-beta-D-ribosyl)-5-[(5-phospho-beta-D-ribosylamino)methylideneamino]imidazole-4-carboxamide = 5-[(5-phospho-1-deoxy-D-ribulos-1-ylimino)methylamino]-1-(5-phospho-beta-D-ribosyl)imidazole-4-carboxamide</text>
        <dbReference type="Rhea" id="RHEA:15469"/>
        <dbReference type="ChEBI" id="CHEBI:58435"/>
        <dbReference type="ChEBI" id="CHEBI:58525"/>
        <dbReference type="EC" id="5.3.1.16"/>
    </reaction>
</comment>
<evidence type="ECO:0000256" key="12">
    <source>
        <dbReference type="HAMAP-Rule" id="MF_01014"/>
    </source>
</evidence>
<evidence type="ECO:0000256" key="5">
    <source>
        <dbReference type="ARBA" id="ARBA00012550"/>
    </source>
</evidence>
<protein>
    <recommendedName>
        <fullName evidence="6 12">1-(5-phosphoribosyl)-5-[(5-phosphoribosylamino)methylideneamino] imidazole-4-carboxamide isomerase</fullName>
        <ecNumber evidence="5 12">5.3.1.16</ecNumber>
    </recommendedName>
    <alternativeName>
        <fullName evidence="11 12">Phosphoribosylformimino-5-aminoimidazole carboxamide ribotide isomerase</fullName>
    </alternativeName>
</protein>
<dbReference type="FunFam" id="3.20.20.70:FF:000009">
    <property type="entry name" value="1-(5-phosphoribosyl)-5-[(5-phosphoribosylamino)methylideneamino] imidazole-4-carboxamide isomerase"/>
    <property type="match status" value="1"/>
</dbReference>
<evidence type="ECO:0000256" key="8">
    <source>
        <dbReference type="ARBA" id="ARBA00022605"/>
    </source>
</evidence>
<dbReference type="PANTHER" id="PTHR43090">
    <property type="entry name" value="1-(5-PHOSPHORIBOSYL)-5-[(5-PHOSPHORIBOSYLAMINO)METHYLIDENEAMINO] IMIDAZOLE-4-CARBOXAMIDE ISOMERASE"/>
    <property type="match status" value="1"/>
</dbReference>
<evidence type="ECO:0000256" key="11">
    <source>
        <dbReference type="ARBA" id="ARBA00030547"/>
    </source>
</evidence>
<keyword evidence="8 12" id="KW-0028">Amino-acid biosynthesis</keyword>
<evidence type="ECO:0000256" key="4">
    <source>
        <dbReference type="ARBA" id="ARBA00009667"/>
    </source>
</evidence>
<evidence type="ECO:0000256" key="1">
    <source>
        <dbReference type="ARBA" id="ARBA00000901"/>
    </source>
</evidence>
<dbReference type="InterPro" id="IPR006062">
    <property type="entry name" value="His_biosynth"/>
</dbReference>
<dbReference type="InterPro" id="IPR013785">
    <property type="entry name" value="Aldolase_TIM"/>
</dbReference>
<comment type="subcellular location">
    <subcellularLocation>
        <location evidence="2 12 14">Cytoplasm</location>
    </subcellularLocation>
</comment>
<evidence type="ECO:0000256" key="6">
    <source>
        <dbReference type="ARBA" id="ARBA00018464"/>
    </source>
</evidence>
<dbReference type="InterPro" id="IPR023016">
    <property type="entry name" value="HisA/PriA"/>
</dbReference>
<evidence type="ECO:0000256" key="10">
    <source>
        <dbReference type="ARBA" id="ARBA00023235"/>
    </source>
</evidence>
<comment type="similarity">
    <text evidence="4 12 13">Belongs to the HisA/HisF family.</text>
</comment>
<keyword evidence="7 12" id="KW-0963">Cytoplasm</keyword>
<dbReference type="Proteomes" id="UP000509791">
    <property type="component" value="Chromosome"/>
</dbReference>
<dbReference type="GO" id="GO:0000105">
    <property type="term" value="P:L-histidine biosynthetic process"/>
    <property type="evidence" value="ECO:0007669"/>
    <property type="project" value="UniProtKB-UniRule"/>
</dbReference>
<sequence length="243" mass="26049">MVGEMQILPAIDIKDGQAVRLFKGDFNQKTVVNPDVIEQAKTLKNAGIQFIHLVDLDGALDGRATNRDLIAEVKKISGLGIEVGGGIRTLEQIRDYLAVGIDRIIIGSMAVKDPDFVRAALEEFGADKIVVGIDAKAGLVATEGWLETSNVDYITLAKEMEKMGVTLFIYTDVDRDGTLTGPNLDHYKCLVSELTTAKVIASGGVAELADLNHLQEIGVAGTIVGKAYYNGNITLDQLKSFGG</sequence>
<dbReference type="EMBL" id="LR822027">
    <property type="protein sequence ID" value="CAD0152585.1"/>
    <property type="molecule type" value="Genomic_DNA"/>
</dbReference>
<dbReference type="Gene3D" id="3.20.20.70">
    <property type="entry name" value="Aldolase class I"/>
    <property type="match status" value="1"/>
</dbReference>
<dbReference type="SUPFAM" id="SSF51366">
    <property type="entry name" value="Ribulose-phoshate binding barrel"/>
    <property type="match status" value="1"/>
</dbReference>